<keyword evidence="3" id="KW-1185">Reference proteome</keyword>
<feature type="compositionally biased region" description="Polar residues" evidence="1">
    <location>
        <begin position="78"/>
        <end position="89"/>
    </location>
</feature>
<evidence type="ECO:0000256" key="1">
    <source>
        <dbReference type="SAM" id="MobiDB-lite"/>
    </source>
</evidence>
<reference evidence="2 3" key="1">
    <citation type="journal article" date="2021" name="Hortic Res">
        <title>The domestication of Cucurbita argyrosperma as revealed by the genome of its wild relative.</title>
        <authorList>
            <person name="Barrera-Redondo J."/>
            <person name="Sanchez-de la Vega G."/>
            <person name="Aguirre-Liguori J.A."/>
            <person name="Castellanos-Morales G."/>
            <person name="Gutierrez-Guerrero Y.T."/>
            <person name="Aguirre-Dugua X."/>
            <person name="Aguirre-Planter E."/>
            <person name="Tenaillon M.I."/>
            <person name="Lira-Saade R."/>
            <person name="Eguiarte L.E."/>
        </authorList>
    </citation>
    <scope>NUCLEOTIDE SEQUENCE [LARGE SCALE GENOMIC DNA]</scope>
    <source>
        <strain evidence="2">JBR-2021</strain>
    </source>
</reference>
<evidence type="ECO:0000313" key="2">
    <source>
        <dbReference type="EMBL" id="KAG6585846.1"/>
    </source>
</evidence>
<dbReference type="EMBL" id="JAGKQH010000012">
    <property type="protein sequence ID" value="KAG6585846.1"/>
    <property type="molecule type" value="Genomic_DNA"/>
</dbReference>
<dbReference type="Proteomes" id="UP000685013">
    <property type="component" value="Chromosome 12"/>
</dbReference>
<evidence type="ECO:0000313" key="3">
    <source>
        <dbReference type="Proteomes" id="UP000685013"/>
    </source>
</evidence>
<protein>
    <submittedName>
        <fullName evidence="2">Uncharacterized protein</fullName>
    </submittedName>
</protein>
<organism evidence="2 3">
    <name type="scientific">Cucurbita argyrosperma subsp. sororia</name>
    <dbReference type="NCBI Taxonomy" id="37648"/>
    <lineage>
        <taxon>Eukaryota</taxon>
        <taxon>Viridiplantae</taxon>
        <taxon>Streptophyta</taxon>
        <taxon>Embryophyta</taxon>
        <taxon>Tracheophyta</taxon>
        <taxon>Spermatophyta</taxon>
        <taxon>Magnoliopsida</taxon>
        <taxon>eudicotyledons</taxon>
        <taxon>Gunneridae</taxon>
        <taxon>Pentapetalae</taxon>
        <taxon>rosids</taxon>
        <taxon>fabids</taxon>
        <taxon>Cucurbitales</taxon>
        <taxon>Cucurbitaceae</taxon>
        <taxon>Cucurbiteae</taxon>
        <taxon>Cucurbita</taxon>
    </lineage>
</organism>
<comment type="caution">
    <text evidence="2">The sequence shown here is derived from an EMBL/GenBank/DDBJ whole genome shotgun (WGS) entry which is preliminary data.</text>
</comment>
<feature type="region of interest" description="Disordered" evidence="1">
    <location>
        <begin position="77"/>
        <end position="97"/>
    </location>
</feature>
<feature type="non-terminal residue" evidence="2">
    <location>
        <position position="1"/>
    </location>
</feature>
<dbReference type="AlphaFoldDB" id="A0AAV6MRW7"/>
<accession>A0AAV6MRW7</accession>
<proteinExistence type="predicted"/>
<gene>
    <name evidence="2" type="ORF">SDJN03_18579</name>
</gene>
<name>A0AAV6MRW7_9ROSI</name>
<sequence>MPRKFIPVEREREVPKFQYSIRGWLIKKAIWRGLKSPPPPPAAVDTVGIITSVFTNPIRRIQETNDFSQGLEAMTELSRLSSENGNSQPPRRRSAAL</sequence>